<gene>
    <name evidence="2" type="ORF">BECKFM1743C_GA0114222_103592</name>
</gene>
<organism evidence="2">
    <name type="scientific">Candidatus Kentrum sp. FM</name>
    <dbReference type="NCBI Taxonomy" id="2126340"/>
    <lineage>
        <taxon>Bacteria</taxon>
        <taxon>Pseudomonadati</taxon>
        <taxon>Pseudomonadota</taxon>
        <taxon>Gammaproteobacteria</taxon>
        <taxon>Candidatus Kentrum</taxon>
    </lineage>
</organism>
<dbReference type="InterPro" id="IPR012296">
    <property type="entry name" value="Nuclease_put_TT1808"/>
</dbReference>
<dbReference type="Gene3D" id="3.90.1570.10">
    <property type="entry name" value="tt1808, chain A"/>
    <property type="match status" value="1"/>
</dbReference>
<evidence type="ECO:0000313" key="2">
    <source>
        <dbReference type="EMBL" id="VFJ64063.1"/>
    </source>
</evidence>
<dbReference type="SUPFAM" id="SSF52980">
    <property type="entry name" value="Restriction endonuclease-like"/>
    <property type="match status" value="1"/>
</dbReference>
<dbReference type="PANTHER" id="PTHR34107:SF1">
    <property type="entry name" value="SLL0198 PROTEIN"/>
    <property type="match status" value="1"/>
</dbReference>
<dbReference type="PANTHER" id="PTHR34107">
    <property type="entry name" value="SLL0198 PROTEIN-RELATED"/>
    <property type="match status" value="1"/>
</dbReference>
<dbReference type="GO" id="GO:0004519">
    <property type="term" value="F:endonuclease activity"/>
    <property type="evidence" value="ECO:0007669"/>
    <property type="project" value="UniProtKB-KW"/>
</dbReference>
<keyword evidence="2" id="KW-0540">Nuclease</keyword>
<dbReference type="CDD" id="cd06260">
    <property type="entry name" value="DUF820-like"/>
    <property type="match status" value="1"/>
</dbReference>
<accession>A0A450TBC0</accession>
<keyword evidence="2" id="KW-0255">Endonuclease</keyword>
<dbReference type="Pfam" id="PF05685">
    <property type="entry name" value="Uma2"/>
    <property type="match status" value="1"/>
</dbReference>
<dbReference type="InterPro" id="IPR008538">
    <property type="entry name" value="Uma2"/>
</dbReference>
<proteinExistence type="predicted"/>
<name>A0A450TBC0_9GAMM</name>
<dbReference type="EMBL" id="CAADFA010000359">
    <property type="protein sequence ID" value="VFJ64063.1"/>
    <property type="molecule type" value="Genomic_DNA"/>
</dbReference>
<evidence type="ECO:0000259" key="1">
    <source>
        <dbReference type="Pfam" id="PF05685"/>
    </source>
</evidence>
<keyword evidence="2" id="KW-0378">Hydrolase</keyword>
<reference evidence="2" key="1">
    <citation type="submission" date="2019-02" db="EMBL/GenBank/DDBJ databases">
        <authorList>
            <person name="Gruber-Vodicka R. H."/>
            <person name="Seah K. B. B."/>
        </authorList>
    </citation>
    <scope>NUCLEOTIDE SEQUENCE</scope>
    <source>
        <strain evidence="2">BECK_BZ165</strain>
    </source>
</reference>
<dbReference type="AlphaFoldDB" id="A0A450TBC0"/>
<dbReference type="InterPro" id="IPR011335">
    <property type="entry name" value="Restrct_endonuc-II-like"/>
</dbReference>
<sequence>MNWTDVCSDNALQDLPYKVELDEWGQIVMRPASVRHVALQDAIASLLKELLKKVSRQGRVLQEFPVQIEDSVRVPDVVWISEDKFQRVKDQIASPLAPEICVEVLSPGNTTARMARKKSRYFHAGVREVWTCDKTGAMAFFARSGELGRSNLVPDFPGWVGEL</sequence>
<protein>
    <submittedName>
        <fullName evidence="2">Restriction endonuclease</fullName>
    </submittedName>
</protein>
<feature type="domain" description="Putative restriction endonuclease" evidence="1">
    <location>
        <begin position="17"/>
        <end position="134"/>
    </location>
</feature>